<evidence type="ECO:0000313" key="1">
    <source>
        <dbReference type="EMBL" id="MFB9207751.1"/>
    </source>
</evidence>
<organism evidence="1 2">
    <name type="scientific">Nonomuraea spiralis</name>
    <dbReference type="NCBI Taxonomy" id="46182"/>
    <lineage>
        <taxon>Bacteria</taxon>
        <taxon>Bacillati</taxon>
        <taxon>Actinomycetota</taxon>
        <taxon>Actinomycetes</taxon>
        <taxon>Streptosporangiales</taxon>
        <taxon>Streptosporangiaceae</taxon>
        <taxon>Nonomuraea</taxon>
    </lineage>
</organism>
<dbReference type="Proteomes" id="UP001589647">
    <property type="component" value="Unassembled WGS sequence"/>
</dbReference>
<dbReference type="EMBL" id="JBHMEI010000064">
    <property type="protein sequence ID" value="MFB9207751.1"/>
    <property type="molecule type" value="Genomic_DNA"/>
</dbReference>
<protein>
    <submittedName>
        <fullName evidence="1">Uncharacterized protein</fullName>
    </submittedName>
</protein>
<comment type="caution">
    <text evidence="1">The sequence shown here is derived from an EMBL/GenBank/DDBJ whole genome shotgun (WGS) entry which is preliminary data.</text>
</comment>
<dbReference type="RefSeq" id="WP_189653730.1">
    <property type="nucleotide sequence ID" value="NZ_BMRC01000047.1"/>
</dbReference>
<reference evidence="1 2" key="1">
    <citation type="submission" date="2024-09" db="EMBL/GenBank/DDBJ databases">
        <authorList>
            <person name="Sun Q."/>
            <person name="Mori K."/>
        </authorList>
    </citation>
    <scope>NUCLEOTIDE SEQUENCE [LARGE SCALE GENOMIC DNA]</scope>
    <source>
        <strain evidence="1 2">CCM 3426</strain>
    </source>
</reference>
<evidence type="ECO:0000313" key="2">
    <source>
        <dbReference type="Proteomes" id="UP001589647"/>
    </source>
</evidence>
<keyword evidence="2" id="KW-1185">Reference proteome</keyword>
<accession>A0ABV5IT68</accession>
<gene>
    <name evidence="1" type="ORF">ACFFV7_41675</name>
</gene>
<name>A0ABV5IT68_9ACTN</name>
<sequence length="89" mass="10173">MHEYICPRNQTILVYGGPSRDMIVPADGRKVRAVIMEDDLAGDDVLMDETFTVSPVSPYEIRTFEKKTEGWHYVLHLRISPYDCSPCPV</sequence>
<proteinExistence type="predicted"/>